<comment type="similarity">
    <text evidence="1 3">Belongs to the calycin superfamily. Fatty-acid binding protein (FABP) family.</text>
</comment>
<dbReference type="GO" id="GO:0008289">
    <property type="term" value="F:lipid binding"/>
    <property type="evidence" value="ECO:0007669"/>
    <property type="project" value="UniProtKB-KW"/>
</dbReference>
<dbReference type="KEGG" id="lak:106155900"/>
<dbReference type="PROSITE" id="PS00214">
    <property type="entry name" value="FABP"/>
    <property type="match status" value="1"/>
</dbReference>
<gene>
    <name evidence="6" type="primary">LOC106155900</name>
</gene>
<accession>A0A1S3HMV0</accession>
<keyword evidence="5" id="KW-1185">Reference proteome</keyword>
<protein>
    <submittedName>
        <fullName evidence="6">Fatty acid-binding protein, heart</fullName>
    </submittedName>
</protein>
<dbReference type="Proteomes" id="UP000085678">
    <property type="component" value="Unplaced"/>
</dbReference>
<dbReference type="PANTHER" id="PTHR11955">
    <property type="entry name" value="FATTY ACID BINDING PROTEIN"/>
    <property type="match status" value="1"/>
</dbReference>
<dbReference type="OrthoDB" id="354351at2759"/>
<dbReference type="GeneID" id="106155900"/>
<evidence type="ECO:0000256" key="1">
    <source>
        <dbReference type="ARBA" id="ARBA00008390"/>
    </source>
</evidence>
<evidence type="ECO:0000313" key="6">
    <source>
        <dbReference type="RefSeq" id="XP_013386384.1"/>
    </source>
</evidence>
<dbReference type="InterPro" id="IPR012674">
    <property type="entry name" value="Calycin"/>
</dbReference>
<dbReference type="InParanoid" id="A0A1S3HMV0"/>
<organism evidence="5 6">
    <name type="scientific">Lingula anatina</name>
    <name type="common">Brachiopod</name>
    <name type="synonym">Lingula unguis</name>
    <dbReference type="NCBI Taxonomy" id="7574"/>
    <lineage>
        <taxon>Eukaryota</taxon>
        <taxon>Metazoa</taxon>
        <taxon>Spiralia</taxon>
        <taxon>Lophotrochozoa</taxon>
        <taxon>Brachiopoda</taxon>
        <taxon>Linguliformea</taxon>
        <taxon>Lingulata</taxon>
        <taxon>Lingulida</taxon>
        <taxon>Linguloidea</taxon>
        <taxon>Lingulidae</taxon>
        <taxon>Lingula</taxon>
    </lineage>
</organism>
<dbReference type="InterPro" id="IPR031259">
    <property type="entry name" value="ILBP"/>
</dbReference>
<evidence type="ECO:0000313" key="5">
    <source>
        <dbReference type="Proteomes" id="UP000085678"/>
    </source>
</evidence>
<dbReference type="AlphaFoldDB" id="A0A1S3HMV0"/>
<evidence type="ECO:0000256" key="3">
    <source>
        <dbReference type="RuleBase" id="RU003696"/>
    </source>
</evidence>
<dbReference type="InterPro" id="IPR000463">
    <property type="entry name" value="Fatty_acid-bd"/>
</dbReference>
<dbReference type="Gene3D" id="2.40.128.20">
    <property type="match status" value="1"/>
</dbReference>
<evidence type="ECO:0000259" key="4">
    <source>
        <dbReference type="PROSITE" id="PS00214"/>
    </source>
</evidence>
<proteinExistence type="inferred from homology"/>
<dbReference type="Pfam" id="PF00061">
    <property type="entry name" value="Lipocalin"/>
    <property type="match status" value="1"/>
</dbReference>
<dbReference type="PRINTS" id="PR00178">
    <property type="entry name" value="FATTYACIDBP"/>
</dbReference>
<reference evidence="6" key="1">
    <citation type="submission" date="2025-08" db="UniProtKB">
        <authorList>
            <consortium name="RefSeq"/>
        </authorList>
    </citation>
    <scope>IDENTIFICATION</scope>
    <source>
        <tissue evidence="6">Gonads</tissue>
    </source>
</reference>
<evidence type="ECO:0000256" key="2">
    <source>
        <dbReference type="ARBA" id="ARBA00023121"/>
    </source>
</evidence>
<sequence length="130" mass="14358">MAGLEGKWKLIDSKNFEEYMKAVGVGAVMRKLGATAKPSQEISRDGDKFTIKTKSAVKNTEITFTLGQEFEETTADGRKVKSVVTLDGDKLVHSQKGDIDSTITREIIDGNMVMYVSAKDVTCTRTYARE</sequence>
<dbReference type="InterPro" id="IPR000566">
    <property type="entry name" value="Lipocln_cytosolic_FA-bd_dom"/>
</dbReference>
<name>A0A1S3HMV0_LINAN</name>
<dbReference type="FunCoup" id="A0A1S3HMV0">
    <property type="interactions" value="136"/>
</dbReference>
<dbReference type="SUPFAM" id="SSF50814">
    <property type="entry name" value="Lipocalins"/>
    <property type="match status" value="1"/>
</dbReference>
<dbReference type="RefSeq" id="XP_013386384.1">
    <property type="nucleotide sequence ID" value="XM_013530930.2"/>
</dbReference>
<feature type="domain" description="Cytosolic fatty-acid binding proteins" evidence="4">
    <location>
        <begin position="6"/>
        <end position="23"/>
    </location>
</feature>
<dbReference type="STRING" id="7574.A0A1S3HMV0"/>
<dbReference type="FunFam" id="2.40.128.20:FF:000001">
    <property type="entry name" value="Fatty acid-binding protein, adipocyte"/>
    <property type="match status" value="1"/>
</dbReference>
<keyword evidence="3" id="KW-0813">Transport</keyword>
<dbReference type="OMA" id="XGSAVTR"/>
<keyword evidence="2" id="KW-0446">Lipid-binding</keyword>